<dbReference type="OrthoDB" id="9802264at2"/>
<dbReference type="AlphaFoldDB" id="A0A420WH42"/>
<dbReference type="GO" id="GO:0016887">
    <property type="term" value="F:ATP hydrolysis activity"/>
    <property type="evidence" value="ECO:0007669"/>
    <property type="project" value="InterPro"/>
</dbReference>
<dbReference type="InterPro" id="IPR003439">
    <property type="entry name" value="ABC_transporter-like_ATP-bd"/>
</dbReference>
<keyword evidence="3 5" id="KW-0067">ATP-binding</keyword>
<dbReference type="SMART" id="SM00382">
    <property type="entry name" value="AAA"/>
    <property type="match status" value="1"/>
</dbReference>
<keyword evidence="1" id="KW-0813">Transport</keyword>
<evidence type="ECO:0000313" key="6">
    <source>
        <dbReference type="Proteomes" id="UP000277424"/>
    </source>
</evidence>
<keyword evidence="2" id="KW-0547">Nucleotide-binding</keyword>
<evidence type="ECO:0000256" key="2">
    <source>
        <dbReference type="ARBA" id="ARBA00022741"/>
    </source>
</evidence>
<evidence type="ECO:0000256" key="3">
    <source>
        <dbReference type="ARBA" id="ARBA00022840"/>
    </source>
</evidence>
<dbReference type="SUPFAM" id="SSF52540">
    <property type="entry name" value="P-loop containing nucleoside triphosphate hydrolases"/>
    <property type="match status" value="1"/>
</dbReference>
<name>A0A420WH42_9PROT</name>
<dbReference type="InterPro" id="IPR027417">
    <property type="entry name" value="P-loop_NTPase"/>
</dbReference>
<dbReference type="GO" id="GO:0005524">
    <property type="term" value="F:ATP binding"/>
    <property type="evidence" value="ECO:0007669"/>
    <property type="project" value="UniProtKB-KW"/>
</dbReference>
<sequence>MSGHRLDLRGVTLHLNSSRLIGPLDLAVGPGEIATIMGPSGSGKSSLLAHLCGMLPPAFTAEGTVLVDGGDILALPPEQRRIGILFQDDLLFPHLSVGENLAFGLPPSVRGRAERRGRIDQALEEADLAGFASRDPATLSGGQRARAALMRTLLSDPCLLLLDEPFGKLDTALRERFRAFVFDHARRRGLPVLLVTHDPADAGATGGGKIVTLN</sequence>
<dbReference type="EMBL" id="RBIG01000002">
    <property type="protein sequence ID" value="RKQ70334.1"/>
    <property type="molecule type" value="Genomic_DNA"/>
</dbReference>
<protein>
    <submittedName>
        <fullName evidence="5">Putative thiamine transport system ATP-binding protein</fullName>
    </submittedName>
</protein>
<organism evidence="5 6">
    <name type="scientific">Oceanibaculum indicum</name>
    <dbReference type="NCBI Taxonomy" id="526216"/>
    <lineage>
        <taxon>Bacteria</taxon>
        <taxon>Pseudomonadati</taxon>
        <taxon>Pseudomonadota</taxon>
        <taxon>Alphaproteobacteria</taxon>
        <taxon>Rhodospirillales</taxon>
        <taxon>Oceanibaculaceae</taxon>
        <taxon>Oceanibaculum</taxon>
    </lineage>
</organism>
<dbReference type="PROSITE" id="PS50893">
    <property type="entry name" value="ABC_TRANSPORTER_2"/>
    <property type="match status" value="1"/>
</dbReference>
<dbReference type="RefSeq" id="WP_121220054.1">
    <property type="nucleotide sequence ID" value="NZ_RBIG01000002.1"/>
</dbReference>
<dbReference type="InterPro" id="IPR003593">
    <property type="entry name" value="AAA+_ATPase"/>
</dbReference>
<dbReference type="Pfam" id="PF00005">
    <property type="entry name" value="ABC_tran"/>
    <property type="match status" value="1"/>
</dbReference>
<dbReference type="Gene3D" id="3.40.50.300">
    <property type="entry name" value="P-loop containing nucleotide triphosphate hydrolases"/>
    <property type="match status" value="1"/>
</dbReference>
<dbReference type="InterPro" id="IPR050093">
    <property type="entry name" value="ABC_SmlMolc_Importer"/>
</dbReference>
<feature type="domain" description="ABC transporter" evidence="4">
    <location>
        <begin position="6"/>
        <end position="213"/>
    </location>
</feature>
<evidence type="ECO:0000259" key="4">
    <source>
        <dbReference type="PROSITE" id="PS50893"/>
    </source>
</evidence>
<evidence type="ECO:0000313" key="5">
    <source>
        <dbReference type="EMBL" id="RKQ70334.1"/>
    </source>
</evidence>
<dbReference type="PANTHER" id="PTHR42781">
    <property type="entry name" value="SPERMIDINE/PUTRESCINE IMPORT ATP-BINDING PROTEIN POTA"/>
    <property type="match status" value="1"/>
</dbReference>
<reference evidence="5 6" key="1">
    <citation type="submission" date="2018-10" db="EMBL/GenBank/DDBJ databases">
        <title>Comparative analysis of microorganisms from saline springs in Andes Mountain Range, Colombia.</title>
        <authorList>
            <person name="Rubin E."/>
        </authorList>
    </citation>
    <scope>NUCLEOTIDE SEQUENCE [LARGE SCALE GENOMIC DNA]</scope>
    <source>
        <strain evidence="5 6">USBA 36</strain>
    </source>
</reference>
<dbReference type="PANTHER" id="PTHR42781:SF4">
    <property type="entry name" value="SPERMIDINE_PUTRESCINE IMPORT ATP-BINDING PROTEIN POTA"/>
    <property type="match status" value="1"/>
</dbReference>
<gene>
    <name evidence="5" type="ORF">BCL74_2278</name>
</gene>
<accession>A0A420WH42</accession>
<dbReference type="Proteomes" id="UP000277424">
    <property type="component" value="Unassembled WGS sequence"/>
</dbReference>
<comment type="caution">
    <text evidence="5">The sequence shown here is derived from an EMBL/GenBank/DDBJ whole genome shotgun (WGS) entry which is preliminary data.</text>
</comment>
<evidence type="ECO:0000256" key="1">
    <source>
        <dbReference type="ARBA" id="ARBA00022448"/>
    </source>
</evidence>
<proteinExistence type="predicted"/>